<evidence type="ECO:0000256" key="1">
    <source>
        <dbReference type="SAM" id="MobiDB-lite"/>
    </source>
</evidence>
<gene>
    <name evidence="2" type="ORF">N8I77_011620</name>
</gene>
<keyword evidence="3" id="KW-1185">Reference proteome</keyword>
<dbReference type="AlphaFoldDB" id="A0AAD9S8P4"/>
<proteinExistence type="predicted"/>
<accession>A0AAD9S8P4</accession>
<name>A0AAD9S8P4_PHOAM</name>
<evidence type="ECO:0000313" key="3">
    <source>
        <dbReference type="Proteomes" id="UP001265746"/>
    </source>
</evidence>
<reference evidence="2" key="1">
    <citation type="submission" date="2023-06" db="EMBL/GenBank/DDBJ databases">
        <authorList>
            <person name="Noh H."/>
        </authorList>
    </citation>
    <scope>NUCLEOTIDE SEQUENCE</scope>
    <source>
        <strain evidence="2">DUCC20226</strain>
    </source>
</reference>
<dbReference type="Proteomes" id="UP001265746">
    <property type="component" value="Unassembled WGS sequence"/>
</dbReference>
<dbReference type="EMBL" id="JAUJFL010000007">
    <property type="protein sequence ID" value="KAK2599903.1"/>
    <property type="molecule type" value="Genomic_DNA"/>
</dbReference>
<feature type="compositionally biased region" description="Low complexity" evidence="1">
    <location>
        <begin position="60"/>
        <end position="75"/>
    </location>
</feature>
<comment type="caution">
    <text evidence="2">The sequence shown here is derived from an EMBL/GenBank/DDBJ whole genome shotgun (WGS) entry which is preliminary data.</text>
</comment>
<sequence>MVGRSACFLAALADNFDADSNSADTYHDRCCLILGSQPNPALPLSLTTSSWKTNATSKVTPTTSRAPTSSTSPSSIIRTTTPFAVASTLSTVRALTTFTSRASTFSTISQSNSGLSSSTSTSTATTSAVSYYPGCKASDITQTFNITSLPWFNSTKNLDCVNGKANFYSSARVCVDTSTNTLCDPSKTITSTCTCQEYCTPSAPSAAFQPPGYGPADTISKSIADFAYPACTQSNPQMPASGIGALGLAEIGDGNAGCGPNHNYLNFFGDSNPGREQGRILFIPGASCQGHLALYEATFPLSCVRDTGGNATCVPKTIPVTISLARFAVGQCNSCSGSLIQ</sequence>
<feature type="region of interest" description="Disordered" evidence="1">
    <location>
        <begin position="56"/>
        <end position="75"/>
    </location>
</feature>
<protein>
    <submittedName>
        <fullName evidence="2">Uncharacterized protein</fullName>
    </submittedName>
</protein>
<organism evidence="2 3">
    <name type="scientific">Phomopsis amygdali</name>
    <name type="common">Fusicoccum amygdali</name>
    <dbReference type="NCBI Taxonomy" id="1214568"/>
    <lineage>
        <taxon>Eukaryota</taxon>
        <taxon>Fungi</taxon>
        <taxon>Dikarya</taxon>
        <taxon>Ascomycota</taxon>
        <taxon>Pezizomycotina</taxon>
        <taxon>Sordariomycetes</taxon>
        <taxon>Sordariomycetidae</taxon>
        <taxon>Diaporthales</taxon>
        <taxon>Diaporthaceae</taxon>
        <taxon>Diaporthe</taxon>
    </lineage>
</organism>
<evidence type="ECO:0000313" key="2">
    <source>
        <dbReference type="EMBL" id="KAK2599903.1"/>
    </source>
</evidence>